<dbReference type="EMBL" id="JBEDNZ010000016">
    <property type="protein sequence ID" value="KAL0822741.1"/>
    <property type="molecule type" value="Genomic_DNA"/>
</dbReference>
<dbReference type="SUPFAM" id="SSF56672">
    <property type="entry name" value="DNA/RNA polymerases"/>
    <property type="match status" value="1"/>
</dbReference>
<keyword evidence="7" id="KW-0378">Hydrolase</keyword>
<dbReference type="FunFam" id="3.10.10.10:FF:000007">
    <property type="entry name" value="Retrovirus-related Pol polyprotein from transposon 17.6-like Protein"/>
    <property type="match status" value="1"/>
</dbReference>
<evidence type="ECO:0000313" key="11">
    <source>
        <dbReference type="EMBL" id="KAL0822741.1"/>
    </source>
</evidence>
<name>A0ABD0SSW3_LOXSC</name>
<sequence>MSRFGVIIDLNQFKFQIGNFILPIRFHPNFKPLNFVLKANSETKVKVPTDVYNGNGLLPFVEFTADVIMPQTVVTCVKGYAHTIIKNNTNAIMNLIIKAPFSVNDIEENMQSINLNYLHDYDSNSIDKILIENLNKLRLDHMSDIERDKIYSLCHEYKDIFYCDGIPLSFTNQVKHEIRTKDDDPIYIKAYRQSPLQAAEIKSQVEKLLKDDVIQPSYSPWSAPVHLVPKKLDATGEQKYRMVIDYRKLNEKTIDDKYPIPNINDLFDKLGNSCYFSTIDLASGYHQIEVKKEDRPKTAFTTQFGHYEFKRMPFGLKTAPATFQRAMDNVLRGLQGEHCLVYLDDIIVFSLSLEEHINKLKIVFETLRKSNFKVQLDKSEFFKKEVLYLGHTITKDGLKPNEDKVLAVLNYPIPKTIKEIKAFLGLIGYYRRFIKDFSKITKPLTNCLKKNKSINIDEEYIKSFETCKELLVNAPLLQFPNFSIPFILTTDASNTALGAVLSQGTIGQDKPVAYASRTLNNAESKYSAIEKELLAIIWATKHFRPYLYGRKFFIYTDHRPLVWLYSIQEPNSKLTRWRLRLQEYDFEIIYRSGKQNTNADALSRIKLNILDTNDAESIAATRDEDESHSLFDPEETKTASEVFSDSDDNSQNFSLDSISILNEAIDTKPNQILVFHWHKNDIKITDKSRNKQKIIEVKLPLDNEDVIKEFVKDNIEQGKKFYIYFDNKDFRKIFVKLVNELFKSNPVQIYECTERVIYIDDEEEQRNIILNYHEGKTCHRGIRETVLRIKRNYYWPNLEQLVATVINSCDLCQRMKYDRKPIKPSLQITQTQSKPFQELFMDLFSIEGKTYLTIVDAFSKLGQSIEVQNKSTPETVRALIKYFSFYGTPNKISSDQGSEFNNALMKETLAFYKIHLHIGTPNNPNSMGIVERFHSTIIEIYRLAKYEHKISDAASVMSYAVMAYNNTIHSATGLTPFEIVFGHTDCNTVFNVEFERNYLQQLMKDHAKRTSYLYKYITDRLSTDKIKRAKGGDHIDFNKGDKIYSKLVNKRKGKDKPHRNVLPIKIGQRVTKVPVKNIKRPGMGREIIEEELIDSEPEMQEVTKEKTVEPESQNHNLQQLGQIANKPQIQCNTGPRFTWNIGRTNSHKLDANYSSVLGIAGRGIRSNNGILKCETKIINFLRPLRIFSASVSTRSIDIKAHTKHLEIILPSPLTEPSLTCKK</sequence>
<dbReference type="InterPro" id="IPR043128">
    <property type="entry name" value="Rev_trsase/Diguanyl_cyclase"/>
</dbReference>
<dbReference type="Pfam" id="PF00665">
    <property type="entry name" value="rve"/>
    <property type="match status" value="1"/>
</dbReference>
<dbReference type="GO" id="GO:0003964">
    <property type="term" value="F:RNA-directed DNA polymerase activity"/>
    <property type="evidence" value="ECO:0007669"/>
    <property type="project" value="UniProtKB-KW"/>
</dbReference>
<dbReference type="Proteomes" id="UP001549921">
    <property type="component" value="Unassembled WGS sequence"/>
</dbReference>
<dbReference type="InterPro" id="IPR050951">
    <property type="entry name" value="Retrovirus_Pol_polyprotein"/>
</dbReference>
<keyword evidence="4" id="KW-0548">Nucleotidyltransferase</keyword>
<dbReference type="Gene3D" id="1.10.340.70">
    <property type="match status" value="1"/>
</dbReference>
<gene>
    <name evidence="11" type="ORF">ABMA28_004755</name>
</gene>
<dbReference type="PROSITE" id="PS50878">
    <property type="entry name" value="RT_POL"/>
    <property type="match status" value="1"/>
</dbReference>
<keyword evidence="3" id="KW-0808">Transferase</keyword>
<dbReference type="EC" id="2.7.7.49" evidence="1"/>
<dbReference type="GO" id="GO:0008233">
    <property type="term" value="F:peptidase activity"/>
    <property type="evidence" value="ECO:0007669"/>
    <property type="project" value="UniProtKB-KW"/>
</dbReference>
<dbReference type="InterPro" id="IPR001584">
    <property type="entry name" value="Integrase_cat-core"/>
</dbReference>
<evidence type="ECO:0000256" key="8">
    <source>
        <dbReference type="ARBA" id="ARBA00022918"/>
    </source>
</evidence>
<dbReference type="PANTHER" id="PTHR37984">
    <property type="entry name" value="PROTEIN CBG26694"/>
    <property type="match status" value="1"/>
</dbReference>
<dbReference type="InterPro" id="IPR036397">
    <property type="entry name" value="RNaseH_sf"/>
</dbReference>
<organism evidence="11 12">
    <name type="scientific">Loxostege sticticalis</name>
    <name type="common">Beet webworm moth</name>
    <dbReference type="NCBI Taxonomy" id="481309"/>
    <lineage>
        <taxon>Eukaryota</taxon>
        <taxon>Metazoa</taxon>
        <taxon>Ecdysozoa</taxon>
        <taxon>Arthropoda</taxon>
        <taxon>Hexapoda</taxon>
        <taxon>Insecta</taxon>
        <taxon>Pterygota</taxon>
        <taxon>Neoptera</taxon>
        <taxon>Endopterygota</taxon>
        <taxon>Lepidoptera</taxon>
        <taxon>Glossata</taxon>
        <taxon>Ditrysia</taxon>
        <taxon>Pyraloidea</taxon>
        <taxon>Crambidae</taxon>
        <taxon>Pyraustinae</taxon>
        <taxon>Loxostege</taxon>
    </lineage>
</organism>
<dbReference type="Gene3D" id="3.10.10.10">
    <property type="entry name" value="HIV Type 1 Reverse Transcriptase, subunit A, domain 1"/>
    <property type="match status" value="1"/>
</dbReference>
<dbReference type="InterPro" id="IPR000477">
    <property type="entry name" value="RT_dom"/>
</dbReference>
<dbReference type="InterPro" id="IPR041373">
    <property type="entry name" value="RT_RNaseH"/>
</dbReference>
<proteinExistence type="predicted"/>
<dbReference type="Gene3D" id="3.30.70.270">
    <property type="match status" value="2"/>
</dbReference>
<dbReference type="CDD" id="cd09274">
    <property type="entry name" value="RNase_HI_RT_Ty3"/>
    <property type="match status" value="1"/>
</dbReference>
<dbReference type="PROSITE" id="PS50994">
    <property type="entry name" value="INTEGRASE"/>
    <property type="match status" value="1"/>
</dbReference>
<accession>A0ABD0SSW3</accession>
<evidence type="ECO:0000256" key="5">
    <source>
        <dbReference type="ARBA" id="ARBA00022722"/>
    </source>
</evidence>
<dbReference type="InterPro" id="IPR012337">
    <property type="entry name" value="RNaseH-like_sf"/>
</dbReference>
<keyword evidence="6" id="KW-0255">Endonuclease</keyword>
<dbReference type="AlphaFoldDB" id="A0ABD0SSW3"/>
<dbReference type="InterPro" id="IPR043502">
    <property type="entry name" value="DNA/RNA_pol_sf"/>
</dbReference>
<evidence type="ECO:0000256" key="2">
    <source>
        <dbReference type="ARBA" id="ARBA00022670"/>
    </source>
</evidence>
<evidence type="ECO:0000256" key="1">
    <source>
        <dbReference type="ARBA" id="ARBA00012493"/>
    </source>
</evidence>
<dbReference type="GO" id="GO:0006508">
    <property type="term" value="P:proteolysis"/>
    <property type="evidence" value="ECO:0007669"/>
    <property type="project" value="UniProtKB-KW"/>
</dbReference>
<dbReference type="Gene3D" id="3.30.420.10">
    <property type="entry name" value="Ribonuclease H-like superfamily/Ribonuclease H"/>
    <property type="match status" value="1"/>
</dbReference>
<evidence type="ECO:0000256" key="3">
    <source>
        <dbReference type="ARBA" id="ARBA00022679"/>
    </source>
</evidence>
<feature type="domain" description="Integrase catalytic" evidence="10">
    <location>
        <begin position="831"/>
        <end position="984"/>
    </location>
</feature>
<dbReference type="SUPFAM" id="SSF53098">
    <property type="entry name" value="Ribonuclease H-like"/>
    <property type="match status" value="1"/>
</dbReference>
<reference evidence="11 12" key="1">
    <citation type="submission" date="2024-06" db="EMBL/GenBank/DDBJ databases">
        <title>A chromosome-level genome assembly of beet webworm, Loxostege sticticalis.</title>
        <authorList>
            <person name="Zhang Y."/>
        </authorList>
    </citation>
    <scope>NUCLEOTIDE SEQUENCE [LARGE SCALE GENOMIC DNA]</scope>
    <source>
        <strain evidence="11">AQ028</strain>
        <tissue evidence="11">Male pupae</tissue>
    </source>
</reference>
<dbReference type="Pfam" id="PF17917">
    <property type="entry name" value="RT_RNaseH"/>
    <property type="match status" value="1"/>
</dbReference>
<evidence type="ECO:0000313" key="12">
    <source>
        <dbReference type="Proteomes" id="UP001549921"/>
    </source>
</evidence>
<dbReference type="GO" id="GO:0042575">
    <property type="term" value="C:DNA polymerase complex"/>
    <property type="evidence" value="ECO:0007669"/>
    <property type="project" value="UniProtKB-ARBA"/>
</dbReference>
<keyword evidence="2" id="KW-0645">Protease</keyword>
<dbReference type="PANTHER" id="PTHR37984:SF5">
    <property type="entry name" value="PROTEIN NYNRIN-LIKE"/>
    <property type="match status" value="1"/>
</dbReference>
<dbReference type="FunFam" id="3.30.70.270:FF:000026">
    <property type="entry name" value="Transposon Ty3-G Gag-Pol polyprotein"/>
    <property type="match status" value="1"/>
</dbReference>
<keyword evidence="5" id="KW-0540">Nuclease</keyword>
<dbReference type="GO" id="GO:0004519">
    <property type="term" value="F:endonuclease activity"/>
    <property type="evidence" value="ECO:0007669"/>
    <property type="project" value="UniProtKB-KW"/>
</dbReference>
<evidence type="ECO:0000259" key="10">
    <source>
        <dbReference type="PROSITE" id="PS50994"/>
    </source>
</evidence>
<evidence type="ECO:0000259" key="9">
    <source>
        <dbReference type="PROSITE" id="PS50878"/>
    </source>
</evidence>
<protein>
    <recommendedName>
        <fullName evidence="1">RNA-directed DNA polymerase</fullName>
        <ecNumber evidence="1">2.7.7.49</ecNumber>
    </recommendedName>
</protein>
<evidence type="ECO:0000256" key="7">
    <source>
        <dbReference type="ARBA" id="ARBA00022801"/>
    </source>
</evidence>
<dbReference type="Pfam" id="PF00078">
    <property type="entry name" value="RVT_1"/>
    <property type="match status" value="1"/>
</dbReference>
<feature type="domain" description="Reverse transcriptase" evidence="9">
    <location>
        <begin position="209"/>
        <end position="393"/>
    </location>
</feature>
<dbReference type="Pfam" id="PF17921">
    <property type="entry name" value="Integrase_H2C2"/>
    <property type="match status" value="1"/>
</dbReference>
<evidence type="ECO:0000256" key="6">
    <source>
        <dbReference type="ARBA" id="ARBA00022759"/>
    </source>
</evidence>
<dbReference type="CDD" id="cd01647">
    <property type="entry name" value="RT_LTR"/>
    <property type="match status" value="1"/>
</dbReference>
<keyword evidence="8" id="KW-0695">RNA-directed DNA polymerase</keyword>
<evidence type="ECO:0000256" key="4">
    <source>
        <dbReference type="ARBA" id="ARBA00022695"/>
    </source>
</evidence>
<dbReference type="InterPro" id="IPR041588">
    <property type="entry name" value="Integrase_H2C2"/>
</dbReference>
<comment type="caution">
    <text evidence="11">The sequence shown here is derived from an EMBL/GenBank/DDBJ whole genome shotgun (WGS) entry which is preliminary data.</text>
</comment>